<proteinExistence type="predicted"/>
<accession>A0A7S3BY58</accession>
<name>A0A7S3BY58_9EUKA</name>
<dbReference type="AlphaFoldDB" id="A0A7S3BY58"/>
<gene>
    <name evidence="1" type="ORF">HERI1096_LOCUS36821</name>
</gene>
<organism evidence="1">
    <name type="scientific">Haptolina ericina</name>
    <dbReference type="NCBI Taxonomy" id="156174"/>
    <lineage>
        <taxon>Eukaryota</taxon>
        <taxon>Haptista</taxon>
        <taxon>Haptophyta</taxon>
        <taxon>Prymnesiophyceae</taxon>
        <taxon>Prymnesiales</taxon>
        <taxon>Prymnesiaceae</taxon>
        <taxon>Haptolina</taxon>
    </lineage>
</organism>
<reference evidence="1" key="1">
    <citation type="submission" date="2021-01" db="EMBL/GenBank/DDBJ databases">
        <authorList>
            <person name="Corre E."/>
            <person name="Pelletier E."/>
            <person name="Niang G."/>
            <person name="Scheremetjew M."/>
            <person name="Finn R."/>
            <person name="Kale V."/>
            <person name="Holt S."/>
            <person name="Cochrane G."/>
            <person name="Meng A."/>
            <person name="Brown T."/>
            <person name="Cohen L."/>
        </authorList>
    </citation>
    <scope>NUCLEOTIDE SEQUENCE</scope>
    <source>
        <strain evidence="1">CCMP281</strain>
    </source>
</reference>
<dbReference type="EMBL" id="HBHX01066511">
    <property type="protein sequence ID" value="CAE0147349.1"/>
    <property type="molecule type" value="Transcribed_RNA"/>
</dbReference>
<protein>
    <submittedName>
        <fullName evidence="1">Uncharacterized protein</fullName>
    </submittedName>
</protein>
<sequence>MARTVIRHANGSVSVRSWAEFGYELVCIVPYAYWHHQRGLLLATVGVEGSAASFFFSPSHIEVRNMVRHQDNHAVYGIEAGVDGLNKRNHVVPFQLHRWAMPPFAMHYRQHPLATTLRRRWPRLVIVHNKRSDWPTKPGHRSEFSEHQLAQLLGTLGRHRMQVLYICPSGDGPGRGFTHDHRDGKAEVRRLSCLQANYRKVLASHSAVLLQDVLDEFGIGWNEGQYAAHASARCFVSCQGGTAIISSLFGGINLIYDVWPDSGERSTGEYHRLHAAFSNVSIRVATSFENLVNQTEELDII</sequence>
<evidence type="ECO:0000313" key="1">
    <source>
        <dbReference type="EMBL" id="CAE0147349.1"/>
    </source>
</evidence>